<protein>
    <submittedName>
        <fullName evidence="1">Uncharacterized protein</fullName>
    </submittedName>
</protein>
<sequence>MTVFLVIGVIGLVLLAVSLVLGDLLDGVADALPGDVFSTAVIGAFVAATGFGGATAEAAGTPAVVSLPVGIVAGVVFGWFAAWLTRLIRDGGSDATPSVDHTVGQAGRVVSAIPNAGLGTVDVLVGGNPVRLNARCDQPLEAGTEVYVTTVLSPTAVEVAPVWRPLP</sequence>
<dbReference type="InterPro" id="IPR012340">
    <property type="entry name" value="NA-bd_OB-fold"/>
</dbReference>
<accession>A0A1G6ZEH1</accession>
<dbReference type="Proteomes" id="UP000199034">
    <property type="component" value="Unassembled WGS sequence"/>
</dbReference>
<keyword evidence="2" id="KW-1185">Reference proteome</keyword>
<name>A0A1G6ZEH1_9ACTN</name>
<dbReference type="RefSeq" id="WP_090860318.1">
    <property type="nucleotide sequence ID" value="NZ_FMZM01000013.1"/>
</dbReference>
<gene>
    <name evidence="1" type="ORF">SAMN05421872_113112</name>
</gene>
<evidence type="ECO:0000313" key="2">
    <source>
        <dbReference type="Proteomes" id="UP000199034"/>
    </source>
</evidence>
<evidence type="ECO:0000313" key="1">
    <source>
        <dbReference type="EMBL" id="SDE00941.1"/>
    </source>
</evidence>
<organism evidence="1 2">
    <name type="scientific">Nocardioides lianchengensis</name>
    <dbReference type="NCBI Taxonomy" id="1045774"/>
    <lineage>
        <taxon>Bacteria</taxon>
        <taxon>Bacillati</taxon>
        <taxon>Actinomycetota</taxon>
        <taxon>Actinomycetes</taxon>
        <taxon>Propionibacteriales</taxon>
        <taxon>Nocardioidaceae</taxon>
        <taxon>Nocardioides</taxon>
    </lineage>
</organism>
<dbReference type="AlphaFoldDB" id="A0A1G6ZEH1"/>
<proteinExistence type="predicted"/>
<dbReference type="Gene3D" id="2.40.50.140">
    <property type="entry name" value="Nucleic acid-binding proteins"/>
    <property type="match status" value="1"/>
</dbReference>
<dbReference type="STRING" id="1045774.SAMN05421872_113112"/>
<dbReference type="EMBL" id="FMZM01000013">
    <property type="protein sequence ID" value="SDE00941.1"/>
    <property type="molecule type" value="Genomic_DNA"/>
</dbReference>
<dbReference type="OrthoDB" id="4871596at2"/>
<reference evidence="1 2" key="1">
    <citation type="submission" date="2016-10" db="EMBL/GenBank/DDBJ databases">
        <authorList>
            <person name="de Groot N.N."/>
        </authorList>
    </citation>
    <scope>NUCLEOTIDE SEQUENCE [LARGE SCALE GENOMIC DNA]</scope>
    <source>
        <strain evidence="1 2">CGMCC 4.6858</strain>
    </source>
</reference>